<comment type="caution">
    <text evidence="1">The sequence shown here is derived from an EMBL/GenBank/DDBJ whole genome shotgun (WGS) entry which is preliminary data.</text>
</comment>
<dbReference type="GO" id="GO:0051495">
    <property type="term" value="P:positive regulation of cytoskeleton organization"/>
    <property type="evidence" value="ECO:0007669"/>
    <property type="project" value="InterPro"/>
</dbReference>
<organism evidence="1 2">
    <name type="scientific">Trabulsiella odontotermitis</name>
    <dbReference type="NCBI Taxonomy" id="379893"/>
    <lineage>
        <taxon>Bacteria</taxon>
        <taxon>Pseudomonadati</taxon>
        <taxon>Pseudomonadota</taxon>
        <taxon>Gammaproteobacteria</taxon>
        <taxon>Enterobacterales</taxon>
        <taxon>Enterobacteriaceae</taxon>
        <taxon>Trabulsiella</taxon>
    </lineage>
</organism>
<protein>
    <submittedName>
        <fullName evidence="1">Mu phage lytic protein YfjZ</fullName>
    </submittedName>
</protein>
<dbReference type="Proteomes" id="UP000037393">
    <property type="component" value="Unassembled WGS sequence"/>
</dbReference>
<proteinExistence type="predicted"/>
<dbReference type="EMBL" id="JNGI01000132">
    <property type="protein sequence ID" value="KNC91147.1"/>
    <property type="molecule type" value="Genomic_DNA"/>
</dbReference>
<dbReference type="RefSeq" id="WP_049857615.1">
    <property type="nucleotide sequence ID" value="NZ_JNGI01000132.1"/>
</dbReference>
<dbReference type="STRING" id="379893.GCA_001297775_01648"/>
<name>A0A0L0GQB5_9ENTR</name>
<dbReference type="InterPro" id="IPR009320">
    <property type="entry name" value="Antitoxin_CbeA"/>
</dbReference>
<evidence type="ECO:0000313" key="1">
    <source>
        <dbReference type="EMBL" id="KNC91147.1"/>
    </source>
</evidence>
<dbReference type="InterPro" id="IPR038025">
    <property type="entry name" value="CbeA_sf"/>
</dbReference>
<dbReference type="PATRIC" id="fig|379893.4.peg.539"/>
<keyword evidence="2" id="KW-1185">Reference proteome</keyword>
<dbReference type="Pfam" id="PF06154">
    <property type="entry name" value="CbeA_antitoxin"/>
    <property type="match status" value="1"/>
</dbReference>
<dbReference type="OrthoDB" id="5588975at2"/>
<dbReference type="SUPFAM" id="SSF143737">
    <property type="entry name" value="YeeU-like"/>
    <property type="match status" value="1"/>
</dbReference>
<reference evidence="1 2" key="1">
    <citation type="journal article" date="2015" name="Appl. Environ. Microbiol.">
        <title>The Enterobacterium Trabulsiella odontotermitis Presents Novel Adaptations Related to Its Association with Fungus-Growing Termites.</title>
        <authorList>
            <person name="Sapountzis P."/>
            <person name="Gruntjes T."/>
            <person name="Otani S."/>
            <person name="Estevez J."/>
            <person name="da Costa R.R."/>
            <person name="Plunkett G.3rd."/>
            <person name="Perna N.T."/>
            <person name="Poulsen M."/>
        </authorList>
    </citation>
    <scope>NUCLEOTIDE SEQUENCE [LARGE SCALE GENOMIC DNA]</scope>
    <source>
        <strain evidence="1 2">12</strain>
    </source>
</reference>
<sequence>MSNKIPAVNHDIAEPWWGLKRNITPCFGARLVQEGNRLHYLADRASITGQFSDADLRHLDQAFPLLLKQLELMLTSGELNPRHQHCVTLYTKGLTCDADSLGSHGYVYLAIYPTPATTA</sequence>
<dbReference type="Gene3D" id="3.30.450.20">
    <property type="entry name" value="PAS domain"/>
    <property type="match status" value="1"/>
</dbReference>
<evidence type="ECO:0000313" key="2">
    <source>
        <dbReference type="Proteomes" id="UP000037393"/>
    </source>
</evidence>
<accession>A0A0L0GQB5</accession>
<dbReference type="AlphaFoldDB" id="A0A0L0GQB5"/>
<gene>
    <name evidence="1" type="ORF">GM31_02615</name>
</gene>